<reference evidence="1 2" key="1">
    <citation type="submission" date="2017-09" db="EMBL/GenBank/DDBJ databases">
        <title>WGS assembly of Aquilegia coerulea Goldsmith.</title>
        <authorList>
            <person name="Hodges S."/>
            <person name="Kramer E."/>
            <person name="Nordborg M."/>
            <person name="Tomkins J."/>
            <person name="Borevitz J."/>
            <person name="Derieg N."/>
            <person name="Yan J."/>
            <person name="Mihaltcheva S."/>
            <person name="Hayes R.D."/>
            <person name="Rokhsar D."/>
        </authorList>
    </citation>
    <scope>NUCLEOTIDE SEQUENCE [LARGE SCALE GENOMIC DNA]</scope>
    <source>
        <strain evidence="2">cv. Goldsmith</strain>
    </source>
</reference>
<organism evidence="1 2">
    <name type="scientific">Aquilegia coerulea</name>
    <name type="common">Rocky mountain columbine</name>
    <dbReference type="NCBI Taxonomy" id="218851"/>
    <lineage>
        <taxon>Eukaryota</taxon>
        <taxon>Viridiplantae</taxon>
        <taxon>Streptophyta</taxon>
        <taxon>Embryophyta</taxon>
        <taxon>Tracheophyta</taxon>
        <taxon>Spermatophyta</taxon>
        <taxon>Magnoliopsida</taxon>
        <taxon>Ranunculales</taxon>
        <taxon>Ranunculaceae</taxon>
        <taxon>Thalictroideae</taxon>
        <taxon>Aquilegia</taxon>
    </lineage>
</organism>
<sequence length="80" mass="9241">MDMITAMLYCGYMDWLYSRFMVQNHPALCMDQVYPVFWSPFPLETRNQECKRVIKGLDANWGELSSPENPAGSLLDAQAF</sequence>
<gene>
    <name evidence="1" type="ORF">AQUCO_00600458v1</name>
</gene>
<protein>
    <submittedName>
        <fullName evidence="1">Uncharacterized protein</fullName>
    </submittedName>
</protein>
<proteinExistence type="predicted"/>
<dbReference type="InParanoid" id="A0A2G5EPQ7"/>
<keyword evidence="2" id="KW-1185">Reference proteome</keyword>
<dbReference type="EMBL" id="KZ305023">
    <property type="protein sequence ID" value="PIA57743.1"/>
    <property type="molecule type" value="Genomic_DNA"/>
</dbReference>
<dbReference type="Proteomes" id="UP000230069">
    <property type="component" value="Unassembled WGS sequence"/>
</dbReference>
<evidence type="ECO:0000313" key="1">
    <source>
        <dbReference type="EMBL" id="PIA57743.1"/>
    </source>
</evidence>
<dbReference type="AlphaFoldDB" id="A0A2G5EPQ7"/>
<name>A0A2G5EPQ7_AQUCA</name>
<evidence type="ECO:0000313" key="2">
    <source>
        <dbReference type="Proteomes" id="UP000230069"/>
    </source>
</evidence>
<accession>A0A2G5EPQ7</accession>